<name>A0ABV7VTQ3_9GAMM</name>
<reference evidence="2" key="1">
    <citation type="journal article" date="2019" name="Int. J. Syst. Evol. Microbiol.">
        <title>The Global Catalogue of Microorganisms (GCM) 10K type strain sequencing project: providing services to taxonomists for standard genome sequencing and annotation.</title>
        <authorList>
            <consortium name="The Broad Institute Genomics Platform"/>
            <consortium name="The Broad Institute Genome Sequencing Center for Infectious Disease"/>
            <person name="Wu L."/>
            <person name="Ma J."/>
        </authorList>
    </citation>
    <scope>NUCLEOTIDE SEQUENCE [LARGE SCALE GENOMIC DNA]</scope>
    <source>
        <strain evidence="2">KCTC 42424</strain>
    </source>
</reference>
<evidence type="ECO:0000313" key="2">
    <source>
        <dbReference type="Proteomes" id="UP001595722"/>
    </source>
</evidence>
<evidence type="ECO:0000313" key="1">
    <source>
        <dbReference type="EMBL" id="MFC3680680.1"/>
    </source>
</evidence>
<proteinExistence type="predicted"/>
<comment type="caution">
    <text evidence="1">The sequence shown here is derived from an EMBL/GenBank/DDBJ whole genome shotgun (WGS) entry which is preliminary data.</text>
</comment>
<dbReference type="Proteomes" id="UP001595722">
    <property type="component" value="Unassembled WGS sequence"/>
</dbReference>
<organism evidence="1 2">
    <name type="scientific">Bacterioplanoides pacificum</name>
    <dbReference type="NCBI Taxonomy" id="1171596"/>
    <lineage>
        <taxon>Bacteria</taxon>
        <taxon>Pseudomonadati</taxon>
        <taxon>Pseudomonadota</taxon>
        <taxon>Gammaproteobacteria</taxon>
        <taxon>Oceanospirillales</taxon>
        <taxon>Oceanospirillaceae</taxon>
        <taxon>Bacterioplanoides</taxon>
    </lineage>
</organism>
<gene>
    <name evidence="1" type="ORF">ACFOMG_11290</name>
</gene>
<protein>
    <submittedName>
        <fullName evidence="1">Uncharacterized protein</fullName>
    </submittedName>
</protein>
<dbReference type="EMBL" id="JBHRYB010000011">
    <property type="protein sequence ID" value="MFC3680680.1"/>
    <property type="molecule type" value="Genomic_DNA"/>
</dbReference>
<keyword evidence="2" id="KW-1185">Reference proteome</keyword>
<sequence length="217" mass="24794">MANKFGQSYGLTCLCPIKNGRCETGYDNAGDQAAYDKITRRRIQTLGLHDKSPFAKVPDTYFARLFILNDVFFEQGNEVKRDHLKSKYLVFTSNFHGELETYLEGMWHSAAGDIAEIWQYAVGFDQVSSAADFIAYIKQCQLTTTLFFNGSSDQSLKQQLKSLYIKQAFTEFTLTNQGKPAAELRHNFQQFLQQIELDNLESPSWFAGQYELEDSVL</sequence>
<dbReference type="RefSeq" id="WP_376866708.1">
    <property type="nucleotide sequence ID" value="NZ_JBHRYB010000011.1"/>
</dbReference>
<accession>A0ABV7VTQ3</accession>